<organism evidence="1">
    <name type="scientific">bioreactor metagenome</name>
    <dbReference type="NCBI Taxonomy" id="1076179"/>
    <lineage>
        <taxon>unclassified sequences</taxon>
        <taxon>metagenomes</taxon>
        <taxon>ecological metagenomes</taxon>
    </lineage>
</organism>
<reference evidence="1" key="1">
    <citation type="submission" date="2019-08" db="EMBL/GenBank/DDBJ databases">
        <authorList>
            <person name="Kucharzyk K."/>
            <person name="Murdoch R.W."/>
            <person name="Higgins S."/>
            <person name="Loffler F."/>
        </authorList>
    </citation>
    <scope>NUCLEOTIDE SEQUENCE</scope>
</reference>
<proteinExistence type="predicted"/>
<protein>
    <submittedName>
        <fullName evidence="1">Uncharacterized protein</fullName>
    </submittedName>
</protein>
<dbReference type="InterPro" id="IPR027304">
    <property type="entry name" value="Trigger_fact/SurA_dom_sf"/>
</dbReference>
<dbReference type="EMBL" id="VSSQ01001202">
    <property type="protein sequence ID" value="MPM06146.1"/>
    <property type="molecule type" value="Genomic_DNA"/>
</dbReference>
<dbReference type="Gene3D" id="1.10.4030.10">
    <property type="entry name" value="Porin chaperone SurA, peptide-binding domain"/>
    <property type="match status" value="1"/>
</dbReference>
<dbReference type="PROSITE" id="PS51257">
    <property type="entry name" value="PROKAR_LIPOPROTEIN"/>
    <property type="match status" value="1"/>
</dbReference>
<name>A0A644WQG1_9ZZZZ</name>
<comment type="caution">
    <text evidence="1">The sequence shown here is derived from an EMBL/GenBank/DDBJ whole genome shotgun (WGS) entry which is preliminary data.</text>
</comment>
<dbReference type="AlphaFoldDB" id="A0A644WQG1"/>
<gene>
    <name evidence="1" type="ORF">SDC9_52442</name>
</gene>
<sequence>MKKLCLLLFIMTFFTSCTGKEPESLDMFNEDWYENLGEGLKQILESKASDNPSDDIVAYINGIPIYKNEIIDRKTKIMLLNNIENPNWSTNPVEYVYRETYMYYYAAKNNIDVTDKEVNETLNFQKQQAENSEEFQKWIAEYLSRADMTIEQYWNVLAPESYRNSILKSRVYKHILENLTDINTEEISPEEQTNYVNQFIKDNIKIDVINKEFIDLYNNDIYELNNQ</sequence>
<dbReference type="SUPFAM" id="SSF109998">
    <property type="entry name" value="Triger factor/SurA peptide-binding domain-like"/>
    <property type="match status" value="1"/>
</dbReference>
<accession>A0A644WQG1</accession>
<evidence type="ECO:0000313" key="1">
    <source>
        <dbReference type="EMBL" id="MPM06146.1"/>
    </source>
</evidence>